<dbReference type="Pfam" id="PF05891">
    <property type="entry name" value="Methyltransf_PK"/>
    <property type="match status" value="1"/>
</dbReference>
<keyword evidence="2" id="KW-0489">Methyltransferase</keyword>
<comment type="similarity">
    <text evidence="1">Belongs to the methyltransferase superfamily. NTM1 family.</text>
</comment>
<feature type="binding site" evidence="11">
    <location>
        <position position="85"/>
    </location>
    <ligand>
        <name>S-adenosyl-L-methionine</name>
        <dbReference type="ChEBI" id="CHEBI:59789"/>
    </ligand>
</feature>
<keyword evidence="3" id="KW-0808">Transferase</keyword>
<feature type="binding site" evidence="11">
    <location>
        <position position="151"/>
    </location>
    <ligand>
        <name>S-adenosyl-L-methionine</name>
        <dbReference type="ChEBI" id="CHEBI:59789"/>
    </ligand>
</feature>
<dbReference type="CDD" id="cd02440">
    <property type="entry name" value="AdoMet_MTases"/>
    <property type="match status" value="1"/>
</dbReference>
<evidence type="ECO:0000256" key="2">
    <source>
        <dbReference type="ARBA" id="ARBA00022603"/>
    </source>
</evidence>
<evidence type="ECO:0000256" key="9">
    <source>
        <dbReference type="ARBA" id="ARBA00047885"/>
    </source>
</evidence>
<name>A0A158Q5R2_DRAME</name>
<dbReference type="InterPro" id="IPR008576">
    <property type="entry name" value="MeTrfase_NTM1"/>
</dbReference>
<evidence type="ECO:0000256" key="5">
    <source>
        <dbReference type="ARBA" id="ARBA00039112"/>
    </source>
</evidence>
<evidence type="ECO:0000313" key="13">
    <source>
        <dbReference type="WBParaSite" id="DME_0000802001-mRNA-1"/>
    </source>
</evidence>
<dbReference type="SUPFAM" id="SSF53335">
    <property type="entry name" value="S-adenosyl-L-methionine-dependent methyltransferases"/>
    <property type="match status" value="1"/>
</dbReference>
<dbReference type="Gene3D" id="3.40.50.150">
    <property type="entry name" value="Vaccinia Virus protein VP39"/>
    <property type="match status" value="1"/>
</dbReference>
<dbReference type="GO" id="GO:0071885">
    <property type="term" value="F:N-terminal protein N-methyltransferase activity"/>
    <property type="evidence" value="ECO:0007669"/>
    <property type="project" value="UniProtKB-EC"/>
</dbReference>
<protein>
    <recommendedName>
        <fullName evidence="6">Alpha N-terminal protein methyltransferase 1</fullName>
        <ecNumber evidence="5">2.1.1.244</ecNumber>
    </recommendedName>
    <alternativeName>
        <fullName evidence="7">X-Pro-Lys N-terminal protein methyltransferase 1</fullName>
    </alternativeName>
</protein>
<dbReference type="Proteomes" id="UP000038040">
    <property type="component" value="Unplaced"/>
</dbReference>
<accession>A0A158Q5R2</accession>
<evidence type="ECO:0000256" key="6">
    <source>
        <dbReference type="ARBA" id="ARBA00039449"/>
    </source>
</evidence>
<feature type="binding site" evidence="11">
    <location>
        <position position="90"/>
    </location>
    <ligand>
        <name>S-adenosyl-L-methionine</name>
        <dbReference type="ChEBI" id="CHEBI:59789"/>
    </ligand>
</feature>
<comment type="catalytic activity">
    <reaction evidence="9">
        <text>N-terminal L-prolyl-L-prolyl-L-lysyl-[protein] + 2 S-adenosyl-L-methionine = N-terminal N,N-dimethyl-L-prolyl-L-prolyl-L-lysyl-[protein] + 2 S-adenosyl-L-homocysteine + 2 H(+)</text>
        <dbReference type="Rhea" id="RHEA:54736"/>
        <dbReference type="Rhea" id="RHEA-COMP:13787"/>
        <dbReference type="Rhea" id="RHEA-COMP:13974"/>
        <dbReference type="ChEBI" id="CHEBI:15378"/>
        <dbReference type="ChEBI" id="CHEBI:57856"/>
        <dbReference type="ChEBI" id="CHEBI:59789"/>
        <dbReference type="ChEBI" id="CHEBI:138059"/>
        <dbReference type="ChEBI" id="CHEBI:138318"/>
        <dbReference type="EC" id="2.1.1.244"/>
    </reaction>
</comment>
<dbReference type="PANTHER" id="PTHR12753">
    <property type="entry name" value="AD-003 - RELATED"/>
    <property type="match status" value="1"/>
</dbReference>
<reference evidence="13" key="1">
    <citation type="submission" date="2016-04" db="UniProtKB">
        <authorList>
            <consortium name="WormBaseParasite"/>
        </authorList>
    </citation>
    <scope>IDENTIFICATION</scope>
</reference>
<dbReference type="PIRSF" id="PIRSF016958">
    <property type="entry name" value="DUF858_MeTrfase_lik"/>
    <property type="match status" value="1"/>
</dbReference>
<evidence type="ECO:0000256" key="4">
    <source>
        <dbReference type="ARBA" id="ARBA00022691"/>
    </source>
</evidence>
<keyword evidence="4 11" id="KW-0949">S-adenosyl-L-methionine</keyword>
<dbReference type="AlphaFoldDB" id="A0A158Q5R2"/>
<sequence length="240" mass="28124">LYNSKGIHLSQGCHISSFKYKLSCRKMFLYWSNITSDIDGMMGGFSNLHHVDILFSKRFIQSLRKIKKFEFKKFLYHHERAIDCGCGVGRITKNLLLPIFNTVDMVDITEEFIEKSAKYIGRENKRVGKKYISGLQDFVFLNNYYDIIWIQWVTGYLTDQDLVKFMQQCKNGIKKGGCIVIKDNVSTNDKVFYDDEDASWTRPKDQIVDLCKQSGLKMIHDKKQQNFPDDMLPVYMIAFR</sequence>
<proteinExistence type="inferred from homology"/>
<dbReference type="GO" id="GO:0005737">
    <property type="term" value="C:cytoplasm"/>
    <property type="evidence" value="ECO:0007669"/>
    <property type="project" value="TreeGrafter"/>
</dbReference>
<feature type="binding site" evidence="11">
    <location>
        <begin position="107"/>
        <end position="109"/>
    </location>
    <ligand>
        <name>S-adenosyl-L-methionine</name>
        <dbReference type="ChEBI" id="CHEBI:59789"/>
    </ligand>
</feature>
<dbReference type="PANTHER" id="PTHR12753:SF0">
    <property type="entry name" value="ALPHA N-TERMINAL PROTEIN METHYLTRANSFERASE 1"/>
    <property type="match status" value="1"/>
</dbReference>
<dbReference type="FunFam" id="3.40.50.150:FF:000025">
    <property type="entry name" value="N-terminal Xaa-Pro-Lys N-methyltransferase 1"/>
    <property type="match status" value="1"/>
</dbReference>
<comment type="catalytic activity">
    <reaction evidence="8">
        <text>N-terminal L-seryl-L-prolyl-L-lysyl-[protein] + 3 S-adenosyl-L-methionine = N-terminal N,N,N-trimethyl-L-seryl-L-prolyl-L-lysyl-[protein] + 3 S-adenosyl-L-homocysteine + 3 H(+)</text>
        <dbReference type="Rhea" id="RHEA:54724"/>
        <dbReference type="Rhea" id="RHEA-COMP:13789"/>
        <dbReference type="Rhea" id="RHEA-COMP:13973"/>
        <dbReference type="ChEBI" id="CHEBI:15378"/>
        <dbReference type="ChEBI" id="CHEBI:57856"/>
        <dbReference type="ChEBI" id="CHEBI:59789"/>
        <dbReference type="ChEBI" id="CHEBI:138061"/>
        <dbReference type="ChEBI" id="CHEBI:138317"/>
        <dbReference type="EC" id="2.1.1.244"/>
    </reaction>
</comment>
<dbReference type="WBParaSite" id="DME_0000802001-mRNA-1">
    <property type="protein sequence ID" value="DME_0000802001-mRNA-1"/>
    <property type="gene ID" value="DME_0000802001"/>
</dbReference>
<evidence type="ECO:0000256" key="11">
    <source>
        <dbReference type="PIRSR" id="PIRSR016958-1"/>
    </source>
</evidence>
<evidence type="ECO:0000256" key="8">
    <source>
        <dbReference type="ARBA" id="ARBA00047306"/>
    </source>
</evidence>
<evidence type="ECO:0000256" key="1">
    <source>
        <dbReference type="ARBA" id="ARBA00009059"/>
    </source>
</evidence>
<evidence type="ECO:0000256" key="10">
    <source>
        <dbReference type="ARBA" id="ARBA00048167"/>
    </source>
</evidence>
<dbReference type="EC" id="2.1.1.244" evidence="5"/>
<evidence type="ECO:0000256" key="7">
    <source>
        <dbReference type="ARBA" id="ARBA00043129"/>
    </source>
</evidence>
<evidence type="ECO:0000256" key="3">
    <source>
        <dbReference type="ARBA" id="ARBA00022679"/>
    </source>
</evidence>
<feature type="binding site" evidence="11">
    <location>
        <begin position="135"/>
        <end position="136"/>
    </location>
    <ligand>
        <name>S-adenosyl-L-methionine</name>
        <dbReference type="ChEBI" id="CHEBI:59789"/>
    </ligand>
</feature>
<dbReference type="GO" id="GO:0032259">
    <property type="term" value="P:methylation"/>
    <property type="evidence" value="ECO:0007669"/>
    <property type="project" value="UniProtKB-KW"/>
</dbReference>
<evidence type="ECO:0000313" key="12">
    <source>
        <dbReference type="Proteomes" id="UP000038040"/>
    </source>
</evidence>
<organism evidence="12 13">
    <name type="scientific">Dracunculus medinensis</name>
    <name type="common">Guinea worm</name>
    <dbReference type="NCBI Taxonomy" id="318479"/>
    <lineage>
        <taxon>Eukaryota</taxon>
        <taxon>Metazoa</taxon>
        <taxon>Ecdysozoa</taxon>
        <taxon>Nematoda</taxon>
        <taxon>Chromadorea</taxon>
        <taxon>Rhabditida</taxon>
        <taxon>Spirurina</taxon>
        <taxon>Dracunculoidea</taxon>
        <taxon>Dracunculidae</taxon>
        <taxon>Dracunculus</taxon>
    </lineage>
</organism>
<comment type="catalytic activity">
    <reaction evidence="10">
        <text>N-terminal L-alanyl-L-prolyl-L-lysyl-[protein] + 3 S-adenosyl-L-methionine = N-terminal N,N,N-trimethyl-L-alanyl-L-prolyl-L-lysyl-[protein] + 3 S-adenosyl-L-homocysteine + 3 H(+)</text>
        <dbReference type="Rhea" id="RHEA:54712"/>
        <dbReference type="Rhea" id="RHEA-COMP:13785"/>
        <dbReference type="Rhea" id="RHEA-COMP:13971"/>
        <dbReference type="ChEBI" id="CHEBI:15378"/>
        <dbReference type="ChEBI" id="CHEBI:57856"/>
        <dbReference type="ChEBI" id="CHEBI:59789"/>
        <dbReference type="ChEBI" id="CHEBI:138057"/>
        <dbReference type="ChEBI" id="CHEBI:138315"/>
        <dbReference type="EC" id="2.1.1.244"/>
    </reaction>
</comment>
<dbReference type="InterPro" id="IPR029063">
    <property type="entry name" value="SAM-dependent_MTases_sf"/>
</dbReference>